<feature type="transmembrane region" description="Helical" evidence="8">
    <location>
        <begin position="204"/>
        <end position="225"/>
    </location>
</feature>
<dbReference type="Pfam" id="PF12832">
    <property type="entry name" value="MFS_1_like"/>
    <property type="match status" value="1"/>
</dbReference>
<dbReference type="InterPro" id="IPR024989">
    <property type="entry name" value="MFS_assoc_dom"/>
</dbReference>
<dbReference type="GO" id="GO:0005886">
    <property type="term" value="C:plasma membrane"/>
    <property type="evidence" value="ECO:0007669"/>
    <property type="project" value="UniProtKB-SubCell"/>
</dbReference>
<evidence type="ECO:0000256" key="2">
    <source>
        <dbReference type="ARBA" id="ARBA00022448"/>
    </source>
</evidence>
<feature type="transmembrane region" description="Helical" evidence="8">
    <location>
        <begin position="71"/>
        <end position="89"/>
    </location>
</feature>
<keyword evidence="6 8" id="KW-1133">Transmembrane helix</keyword>
<dbReference type="SUPFAM" id="SSF103473">
    <property type="entry name" value="MFS general substrate transporter"/>
    <property type="match status" value="1"/>
</dbReference>
<protein>
    <submittedName>
        <fullName evidence="10">PPP family 3-phenylpropionic acid transporter</fullName>
    </submittedName>
</protein>
<dbReference type="GO" id="GO:0015528">
    <property type="term" value="F:lactose:proton symporter activity"/>
    <property type="evidence" value="ECO:0007669"/>
    <property type="project" value="TreeGrafter"/>
</dbReference>
<dbReference type="NCBIfam" id="NF008346">
    <property type="entry name" value="PRK11128.1"/>
    <property type="match status" value="1"/>
</dbReference>
<dbReference type="PANTHER" id="PTHR23522:SF10">
    <property type="entry name" value="3-PHENYLPROPIONIC ACID TRANSPORTER-RELATED"/>
    <property type="match status" value="1"/>
</dbReference>
<sequence>MRISPFTWMALSFFGYFCAYGVFVPFFPVWLKSLQYGEELIGLILALSYVFRFIGGIYFAALVKKAAHLPAGLRIFALLSALLMVIIGLSAQQIYLLLPVIMLFAMVNSVGIPLGDTLATTWQRQIGLDYGKVRLIGSAAFVVGVTLFGNAIGIFGEQNIVWILTALLFLYSLLQVPTPAILPADENHAAQSTGGFFSLLKDPVVLRLLIAASLIQGSHAVYYGYSVIYWTELGFSVQSTSLLWGLSVVAEILLFFFSTKLFKHWRVSALLYLSAAATCVRWLVFGYGESLWLIACFQTLHSLSYALCHYAVMRYITTRPQHTMVKLQGLYNGFATCAAVALFTALGGAIFALSPSAAFWTMAAVSASALLIIPPKIKGFLINQG</sequence>
<feature type="domain" description="Major facilitator superfamily associated" evidence="9">
    <location>
        <begin position="7"/>
        <end position="359"/>
    </location>
</feature>
<feature type="transmembrane region" description="Helical" evidence="8">
    <location>
        <begin position="40"/>
        <end position="59"/>
    </location>
</feature>
<feature type="transmembrane region" description="Helical" evidence="8">
    <location>
        <begin position="95"/>
        <end position="114"/>
    </location>
</feature>
<keyword evidence="4" id="KW-0997">Cell inner membrane</keyword>
<evidence type="ECO:0000313" key="10">
    <source>
        <dbReference type="EMBL" id="TDQ58090.1"/>
    </source>
</evidence>
<feature type="transmembrane region" description="Helical" evidence="8">
    <location>
        <begin position="237"/>
        <end position="257"/>
    </location>
</feature>
<keyword evidence="11" id="KW-1185">Reference proteome</keyword>
<evidence type="ECO:0000256" key="3">
    <source>
        <dbReference type="ARBA" id="ARBA00022475"/>
    </source>
</evidence>
<evidence type="ECO:0000256" key="5">
    <source>
        <dbReference type="ARBA" id="ARBA00022692"/>
    </source>
</evidence>
<comment type="caution">
    <text evidence="10">The sequence shown here is derived from an EMBL/GenBank/DDBJ whole genome shotgun (WGS) entry which is preliminary data.</text>
</comment>
<feature type="transmembrane region" description="Helical" evidence="8">
    <location>
        <begin position="135"/>
        <end position="155"/>
    </location>
</feature>
<dbReference type="InterPro" id="IPR036259">
    <property type="entry name" value="MFS_trans_sf"/>
</dbReference>
<feature type="transmembrane region" description="Helical" evidence="8">
    <location>
        <begin position="357"/>
        <end position="373"/>
    </location>
</feature>
<dbReference type="PIRSF" id="PIRSF004925">
    <property type="entry name" value="HcaT"/>
    <property type="match status" value="1"/>
</dbReference>
<comment type="subcellular location">
    <subcellularLocation>
        <location evidence="1">Cell inner membrane</location>
        <topology evidence="1">Multi-pass membrane protein</topology>
    </subcellularLocation>
</comment>
<dbReference type="Proteomes" id="UP000295657">
    <property type="component" value="Unassembled WGS sequence"/>
</dbReference>
<dbReference type="Gene3D" id="1.20.1250.20">
    <property type="entry name" value="MFS general substrate transporter like domains"/>
    <property type="match status" value="2"/>
</dbReference>
<dbReference type="AlphaFoldDB" id="A0A4R6V9B0"/>
<reference evidence="10 11" key="1">
    <citation type="submission" date="2019-03" db="EMBL/GenBank/DDBJ databases">
        <title>Genomic Encyclopedia of Type Strains, Phase IV (KMG-IV): sequencing the most valuable type-strain genomes for metagenomic binning, comparative biology and taxonomic classification.</title>
        <authorList>
            <person name="Goeker M."/>
        </authorList>
    </citation>
    <scope>NUCLEOTIDE SEQUENCE [LARGE SCALE GENOMIC DNA]</scope>
    <source>
        <strain evidence="10 11">DSM 28403</strain>
    </source>
</reference>
<dbReference type="EMBL" id="SNYQ01000003">
    <property type="protein sequence ID" value="TDQ58090.1"/>
    <property type="molecule type" value="Genomic_DNA"/>
</dbReference>
<keyword evidence="3" id="KW-1003">Cell membrane</keyword>
<dbReference type="PANTHER" id="PTHR23522">
    <property type="entry name" value="BLL5896 PROTEIN"/>
    <property type="match status" value="1"/>
</dbReference>
<evidence type="ECO:0000259" key="9">
    <source>
        <dbReference type="Pfam" id="PF12832"/>
    </source>
</evidence>
<feature type="transmembrane region" description="Helical" evidence="8">
    <location>
        <begin position="161"/>
        <end position="183"/>
    </location>
</feature>
<accession>A0A4R6V9B0</accession>
<proteinExistence type="predicted"/>
<evidence type="ECO:0000256" key="7">
    <source>
        <dbReference type="ARBA" id="ARBA00023136"/>
    </source>
</evidence>
<feature type="transmembrane region" description="Helical" evidence="8">
    <location>
        <begin position="7"/>
        <end position="28"/>
    </location>
</feature>
<keyword evidence="2" id="KW-0813">Transport</keyword>
<evidence type="ECO:0000256" key="4">
    <source>
        <dbReference type="ARBA" id="ARBA00022519"/>
    </source>
</evidence>
<dbReference type="GO" id="GO:0030395">
    <property type="term" value="F:lactose binding"/>
    <property type="evidence" value="ECO:0007669"/>
    <property type="project" value="TreeGrafter"/>
</dbReference>
<evidence type="ECO:0000313" key="11">
    <source>
        <dbReference type="Proteomes" id="UP000295657"/>
    </source>
</evidence>
<feature type="transmembrane region" description="Helical" evidence="8">
    <location>
        <begin position="291"/>
        <end position="312"/>
    </location>
</feature>
<evidence type="ECO:0000256" key="6">
    <source>
        <dbReference type="ARBA" id="ARBA00022989"/>
    </source>
</evidence>
<keyword evidence="7 8" id="KW-0472">Membrane</keyword>
<organism evidence="10 11">
    <name type="scientific">Mesocricetibacter intestinalis</name>
    <dbReference type="NCBI Taxonomy" id="1521930"/>
    <lineage>
        <taxon>Bacteria</taxon>
        <taxon>Pseudomonadati</taxon>
        <taxon>Pseudomonadota</taxon>
        <taxon>Gammaproteobacteria</taxon>
        <taxon>Pasteurellales</taxon>
        <taxon>Pasteurellaceae</taxon>
        <taxon>Mesocricetibacter</taxon>
    </lineage>
</organism>
<dbReference type="InterPro" id="IPR026032">
    <property type="entry name" value="HcaT-like"/>
</dbReference>
<feature type="transmembrane region" description="Helical" evidence="8">
    <location>
        <begin position="269"/>
        <end position="285"/>
    </location>
</feature>
<keyword evidence="5 8" id="KW-0812">Transmembrane</keyword>
<gene>
    <name evidence="10" type="ORF">EDC45_1162</name>
</gene>
<dbReference type="RefSeq" id="WP_133544380.1">
    <property type="nucleotide sequence ID" value="NZ_SNYQ01000003.1"/>
</dbReference>
<name>A0A4R6V9B0_9PAST</name>
<feature type="transmembrane region" description="Helical" evidence="8">
    <location>
        <begin position="333"/>
        <end position="351"/>
    </location>
</feature>
<dbReference type="NCBIfam" id="NF037955">
    <property type="entry name" value="mfs"/>
    <property type="match status" value="1"/>
</dbReference>
<evidence type="ECO:0000256" key="8">
    <source>
        <dbReference type="SAM" id="Phobius"/>
    </source>
</evidence>
<evidence type="ECO:0000256" key="1">
    <source>
        <dbReference type="ARBA" id="ARBA00004429"/>
    </source>
</evidence>
<dbReference type="OrthoDB" id="9150135at2"/>